<keyword evidence="1" id="KW-1133">Transmembrane helix</keyword>
<evidence type="ECO:0000256" key="1">
    <source>
        <dbReference type="SAM" id="Phobius"/>
    </source>
</evidence>
<evidence type="ECO:0000313" key="2">
    <source>
        <dbReference type="EMBL" id="KNZ54420.1"/>
    </source>
</evidence>
<feature type="transmembrane region" description="Helical" evidence="1">
    <location>
        <begin position="22"/>
        <end position="52"/>
    </location>
</feature>
<proteinExistence type="predicted"/>
<reference evidence="2 3" key="1">
    <citation type="submission" date="2015-08" db="EMBL/GenBank/DDBJ databases">
        <title>Next Generation Sequencing and Analysis of the Genome of Puccinia sorghi L Schw, the Causal Agent of Maize Common Rust.</title>
        <authorList>
            <person name="Rochi L."/>
            <person name="Burguener G."/>
            <person name="Darino M."/>
            <person name="Turjanski A."/>
            <person name="Kreff E."/>
            <person name="Dieguez M.J."/>
            <person name="Sacco F."/>
        </authorList>
    </citation>
    <scope>NUCLEOTIDE SEQUENCE [LARGE SCALE GENOMIC DNA]</scope>
    <source>
        <strain evidence="2 3">RO10H11247</strain>
    </source>
</reference>
<protein>
    <submittedName>
        <fullName evidence="2">Uncharacterized protein</fullName>
    </submittedName>
</protein>
<dbReference type="Proteomes" id="UP000037035">
    <property type="component" value="Unassembled WGS sequence"/>
</dbReference>
<dbReference type="AlphaFoldDB" id="A0A0L6V2Q0"/>
<evidence type="ECO:0000313" key="3">
    <source>
        <dbReference type="Proteomes" id="UP000037035"/>
    </source>
</evidence>
<keyword evidence="1" id="KW-0812">Transmembrane</keyword>
<dbReference type="VEuPathDB" id="FungiDB:VP01_2953g2"/>
<organism evidence="2 3">
    <name type="scientific">Puccinia sorghi</name>
    <dbReference type="NCBI Taxonomy" id="27349"/>
    <lineage>
        <taxon>Eukaryota</taxon>
        <taxon>Fungi</taxon>
        <taxon>Dikarya</taxon>
        <taxon>Basidiomycota</taxon>
        <taxon>Pucciniomycotina</taxon>
        <taxon>Pucciniomycetes</taxon>
        <taxon>Pucciniales</taxon>
        <taxon>Pucciniaceae</taxon>
        <taxon>Puccinia</taxon>
    </lineage>
</organism>
<gene>
    <name evidence="2" type="ORF">VP01_2953g2</name>
</gene>
<name>A0A0L6V2Q0_9BASI</name>
<accession>A0A0L6V2Q0</accession>
<dbReference type="EMBL" id="LAVV01007894">
    <property type="protein sequence ID" value="KNZ54420.1"/>
    <property type="molecule type" value="Genomic_DNA"/>
</dbReference>
<comment type="caution">
    <text evidence="2">The sequence shown here is derived from an EMBL/GenBank/DDBJ whole genome shotgun (WGS) entry which is preliminary data.</text>
</comment>
<keyword evidence="3" id="KW-1185">Reference proteome</keyword>
<keyword evidence="1" id="KW-0472">Membrane</keyword>
<sequence>MLIDLFFSQFGGSSGQVNVSDFFLLFPCHFSCIIFMVSTTLYSNAFLFIIYIEPTIKHFYIQLIGYIERKQKPTETRNNYLIKIIVYIYSSSLPPSNTSLWQGPSLILSGRQGVHFGVFSALALFLRIGPSINPDEELLAETGPQSLSVTPWLASSSGLYLHFEYYFIFISTKISISQSGFRIHFNLPQLTVQLTDFSPHKAWFSSHILTNQEPWFRLPPAKIASIKFHTSKNATSFTIKGGPLSPPTSINPTDKSLTISSSKRTKLTLSKCPTSYQYLFPLKLCIKTKPLKNKSLLCFTFTYHHPSQLKCLYWNNIKFISRTIHPSIRRSFCVQGGYWVPSAGCRVLFTGRRHRLLWVDTSS</sequence>